<dbReference type="EMBL" id="BAABYW010000002">
    <property type="protein sequence ID" value="GAA6411711.1"/>
    <property type="molecule type" value="Genomic_DNA"/>
</dbReference>
<proteinExistence type="predicted"/>
<gene>
    <name evidence="1" type="ORF">K040078D81_58280</name>
</gene>
<accession>A0ABQ0BJU7</accession>
<dbReference type="Proteomes" id="UP001600943">
    <property type="component" value="Unassembled WGS sequence"/>
</dbReference>
<reference evidence="1 2" key="1">
    <citation type="submission" date="2024-04" db="EMBL/GenBank/DDBJ databases">
        <title>Defined microbial consortia suppress multidrug-resistant proinflammatory Enterobacteriaceae via ecological control.</title>
        <authorList>
            <person name="Furuichi M."/>
            <person name="Kawaguchi T."/>
            <person name="Pust M."/>
            <person name="Yasuma K."/>
            <person name="Plichta D."/>
            <person name="Hasegawa N."/>
            <person name="Ohya T."/>
            <person name="Bhattarai S."/>
            <person name="Sasajima S."/>
            <person name="Aoto Y."/>
            <person name="Tuganbaev T."/>
            <person name="Yaginuma M."/>
            <person name="Ueda M."/>
            <person name="Okahashi N."/>
            <person name="Amafuji K."/>
            <person name="Kiridooshi Y."/>
            <person name="Sugita K."/>
            <person name="Strazar M."/>
            <person name="Skelly A."/>
            <person name="Suda W."/>
            <person name="Hattori M."/>
            <person name="Nakamoto N."/>
            <person name="Caballero S."/>
            <person name="Norman J."/>
            <person name="Olle B."/>
            <person name="Tanoue T."/>
            <person name="Arita M."/>
            <person name="Bucci V."/>
            <person name="Atarashi K."/>
            <person name="Xavier R."/>
            <person name="Honda K."/>
        </authorList>
    </citation>
    <scope>NUCLEOTIDE SEQUENCE [LARGE SCALE GENOMIC DNA]</scope>
    <source>
        <strain evidence="2">k04-0078-D8-1</strain>
    </source>
</reference>
<dbReference type="Pfam" id="PF10050">
    <property type="entry name" value="DUF2284"/>
    <property type="match status" value="1"/>
</dbReference>
<name>A0ABQ0BJU7_9FIRM</name>
<dbReference type="InterPro" id="IPR019271">
    <property type="entry name" value="DUF2284_metal-binding"/>
</dbReference>
<sequence length="166" mass="18751">MDNMDKYFALLKEGGADLTLTIKTDTIQTAAWTIYRCKYGCNTYGKSHCCPPNCPTWNETQEMINCFQYGILFRCHEMSIVTPLAVKVARELFLDDYYKVIAFGSGPCKKCQKCNPNNCNFPDKTVPAMEACGIDVFGTVRNNGIEIHTLREKGQVQNHFGLLLVE</sequence>
<evidence type="ECO:0008006" key="3">
    <source>
        <dbReference type="Google" id="ProtNLM"/>
    </source>
</evidence>
<dbReference type="RefSeq" id="WP_243135185.1">
    <property type="nucleotide sequence ID" value="NZ_BAABYW010000002.1"/>
</dbReference>
<protein>
    <recommendedName>
        <fullName evidence="3">DUF2284 domain-containing protein</fullName>
    </recommendedName>
</protein>
<evidence type="ECO:0000313" key="1">
    <source>
        <dbReference type="EMBL" id="GAA6411711.1"/>
    </source>
</evidence>
<comment type="caution">
    <text evidence="1">The sequence shown here is derived from an EMBL/GenBank/DDBJ whole genome shotgun (WGS) entry which is preliminary data.</text>
</comment>
<organism evidence="1 2">
    <name type="scientific">Blautia hominis</name>
    <dbReference type="NCBI Taxonomy" id="2025493"/>
    <lineage>
        <taxon>Bacteria</taxon>
        <taxon>Bacillati</taxon>
        <taxon>Bacillota</taxon>
        <taxon>Clostridia</taxon>
        <taxon>Lachnospirales</taxon>
        <taxon>Lachnospiraceae</taxon>
        <taxon>Blautia</taxon>
    </lineage>
</organism>
<evidence type="ECO:0000313" key="2">
    <source>
        <dbReference type="Proteomes" id="UP001600943"/>
    </source>
</evidence>
<keyword evidence="2" id="KW-1185">Reference proteome</keyword>